<dbReference type="GO" id="GO:0000287">
    <property type="term" value="F:magnesium ion binding"/>
    <property type="evidence" value="ECO:0007669"/>
    <property type="project" value="TreeGrafter"/>
</dbReference>
<evidence type="ECO:0000313" key="2">
    <source>
        <dbReference type="Proteomes" id="UP000070134"/>
    </source>
</evidence>
<protein>
    <submittedName>
        <fullName evidence="1">Haloacid dehalogenase</fullName>
    </submittedName>
</protein>
<dbReference type="EMBL" id="CP014518">
    <property type="protein sequence ID" value="AMM30939.1"/>
    <property type="molecule type" value="Genomic_DNA"/>
</dbReference>
<gene>
    <name evidence="1" type="ORF">SA2016_0238</name>
</gene>
<dbReference type="NCBIfam" id="TIGR01484">
    <property type="entry name" value="HAD-SF-IIB"/>
    <property type="match status" value="1"/>
</dbReference>
<dbReference type="InterPro" id="IPR023214">
    <property type="entry name" value="HAD_sf"/>
</dbReference>
<dbReference type="KEGG" id="satk:SA2016_0238"/>
<dbReference type="GO" id="GO:0016791">
    <property type="term" value="F:phosphatase activity"/>
    <property type="evidence" value="ECO:0007669"/>
    <property type="project" value="TreeGrafter"/>
</dbReference>
<dbReference type="PANTHER" id="PTHR10000">
    <property type="entry name" value="PHOSPHOSERINE PHOSPHATASE"/>
    <property type="match status" value="1"/>
</dbReference>
<dbReference type="SUPFAM" id="SSF56784">
    <property type="entry name" value="HAD-like"/>
    <property type="match status" value="1"/>
</dbReference>
<dbReference type="Pfam" id="PF08282">
    <property type="entry name" value="Hydrolase_3"/>
    <property type="match status" value="1"/>
</dbReference>
<dbReference type="PANTHER" id="PTHR10000:SF8">
    <property type="entry name" value="HAD SUPERFAMILY HYDROLASE-LIKE, TYPE 3"/>
    <property type="match status" value="1"/>
</dbReference>
<dbReference type="GO" id="GO:0005829">
    <property type="term" value="C:cytosol"/>
    <property type="evidence" value="ECO:0007669"/>
    <property type="project" value="TreeGrafter"/>
</dbReference>
<dbReference type="STRING" id="37927.SA2016_0238"/>
<dbReference type="Gene3D" id="3.40.50.1000">
    <property type="entry name" value="HAD superfamily/HAD-like"/>
    <property type="match status" value="1"/>
</dbReference>
<dbReference type="Proteomes" id="UP000070134">
    <property type="component" value="Chromosome"/>
</dbReference>
<sequence length="293" mass="31218">MPGADGGGNPVERLMRLVASDIDGTILRRDGRITERTVQALHACEQAGVELVFVTGRPARWLTPLSEQLGHAGRVICSNGALVYDLETMSVVSSEAIHRETMLEVRGIIQGLFPETAFAAETPAEFVMETAFAEPRHRALLDQVRHGDLAELVPGDEVVKFMAKIEGITAEEYLRVVAPHVSHLVSITHSAVDLTMLEMAPLGVNKAVTLAEYAHALGIVPAEVVAFGDMPNDVEMLAWAGEGYAMSSGHPEALAATELHAPGIEDDGVAQVLERKLAAGGVGRAPRPGSLAR</sequence>
<reference evidence="1 2" key="1">
    <citation type="submission" date="2016-02" db="EMBL/GenBank/DDBJ databases">
        <title>Complete genome of Sinomonas atrocyanea KCTC 3377.</title>
        <authorList>
            <person name="Kim K.M."/>
        </authorList>
    </citation>
    <scope>NUCLEOTIDE SEQUENCE [LARGE SCALE GENOMIC DNA]</scope>
    <source>
        <strain evidence="1 2">KCTC 3377</strain>
    </source>
</reference>
<proteinExistence type="predicted"/>
<name>A0A126ZUV8_9MICC</name>
<dbReference type="AlphaFoldDB" id="A0A126ZUV8"/>
<dbReference type="Gene3D" id="3.30.1240.10">
    <property type="match status" value="1"/>
</dbReference>
<accession>A0A126ZUV8</accession>
<dbReference type="InterPro" id="IPR036412">
    <property type="entry name" value="HAD-like_sf"/>
</dbReference>
<keyword evidence="2" id="KW-1185">Reference proteome</keyword>
<dbReference type="PATRIC" id="fig|37927.3.peg.243"/>
<evidence type="ECO:0000313" key="1">
    <source>
        <dbReference type="EMBL" id="AMM30939.1"/>
    </source>
</evidence>
<dbReference type="InterPro" id="IPR006379">
    <property type="entry name" value="HAD-SF_hydro_IIB"/>
</dbReference>
<organism evidence="1 2">
    <name type="scientific">Sinomonas atrocyanea</name>
    <dbReference type="NCBI Taxonomy" id="37927"/>
    <lineage>
        <taxon>Bacteria</taxon>
        <taxon>Bacillati</taxon>
        <taxon>Actinomycetota</taxon>
        <taxon>Actinomycetes</taxon>
        <taxon>Micrococcales</taxon>
        <taxon>Micrococcaceae</taxon>
        <taxon>Sinomonas</taxon>
    </lineage>
</organism>